<evidence type="ECO:0000313" key="3">
    <source>
        <dbReference type="Proteomes" id="UP001331761"/>
    </source>
</evidence>
<feature type="region of interest" description="Disordered" evidence="1">
    <location>
        <begin position="70"/>
        <end position="94"/>
    </location>
</feature>
<evidence type="ECO:0000313" key="2">
    <source>
        <dbReference type="EMBL" id="KAK5986223.1"/>
    </source>
</evidence>
<proteinExistence type="predicted"/>
<feature type="non-terminal residue" evidence="2">
    <location>
        <position position="1"/>
    </location>
</feature>
<dbReference type="EMBL" id="WIXE01000869">
    <property type="protein sequence ID" value="KAK5986223.1"/>
    <property type="molecule type" value="Genomic_DNA"/>
</dbReference>
<dbReference type="Proteomes" id="UP001331761">
    <property type="component" value="Unassembled WGS sequence"/>
</dbReference>
<reference evidence="2 3" key="1">
    <citation type="submission" date="2019-10" db="EMBL/GenBank/DDBJ databases">
        <title>Assembly and Annotation for the nematode Trichostrongylus colubriformis.</title>
        <authorList>
            <person name="Martin J."/>
        </authorList>
    </citation>
    <scope>NUCLEOTIDE SEQUENCE [LARGE SCALE GENOMIC DNA]</scope>
    <source>
        <strain evidence="2">G859</strain>
        <tissue evidence="2">Whole worm</tissue>
    </source>
</reference>
<sequence length="94" mass="10888">VCLIVEIHTWLAVKIVARTCIELEIVWKKGSIAFARRIDASAHRSGKAVSKRERCIRTLSEAEKLFRKEERASARRVKRKSCSEKKLQRTTHID</sequence>
<dbReference type="AlphaFoldDB" id="A0AAN8IWD1"/>
<feature type="compositionally biased region" description="Basic and acidic residues" evidence="1">
    <location>
        <begin position="81"/>
        <end position="94"/>
    </location>
</feature>
<gene>
    <name evidence="2" type="ORF">GCK32_016023</name>
</gene>
<comment type="caution">
    <text evidence="2">The sequence shown here is derived from an EMBL/GenBank/DDBJ whole genome shotgun (WGS) entry which is preliminary data.</text>
</comment>
<keyword evidence="3" id="KW-1185">Reference proteome</keyword>
<protein>
    <submittedName>
        <fullName evidence="2">Uncharacterized protein</fullName>
    </submittedName>
</protein>
<accession>A0AAN8IWD1</accession>
<evidence type="ECO:0000256" key="1">
    <source>
        <dbReference type="SAM" id="MobiDB-lite"/>
    </source>
</evidence>
<organism evidence="2 3">
    <name type="scientific">Trichostrongylus colubriformis</name>
    <name type="common">Black scour worm</name>
    <dbReference type="NCBI Taxonomy" id="6319"/>
    <lineage>
        <taxon>Eukaryota</taxon>
        <taxon>Metazoa</taxon>
        <taxon>Ecdysozoa</taxon>
        <taxon>Nematoda</taxon>
        <taxon>Chromadorea</taxon>
        <taxon>Rhabditida</taxon>
        <taxon>Rhabditina</taxon>
        <taxon>Rhabditomorpha</taxon>
        <taxon>Strongyloidea</taxon>
        <taxon>Trichostrongylidae</taxon>
        <taxon>Trichostrongylus</taxon>
    </lineage>
</organism>
<name>A0AAN8IWD1_TRICO</name>